<name>A0A2P5F3I3_TREOI</name>
<sequence length="70" mass="8418">MVLHYPKSGVAAPRNGDVAPWEWHRRHLPRRYWHCSAQFPLHFWHYYDRMQAGSLHHVSLKSLLPVFARD</sequence>
<organism evidence="1 2">
    <name type="scientific">Trema orientale</name>
    <name type="common">Charcoal tree</name>
    <name type="synonym">Celtis orientalis</name>
    <dbReference type="NCBI Taxonomy" id="63057"/>
    <lineage>
        <taxon>Eukaryota</taxon>
        <taxon>Viridiplantae</taxon>
        <taxon>Streptophyta</taxon>
        <taxon>Embryophyta</taxon>
        <taxon>Tracheophyta</taxon>
        <taxon>Spermatophyta</taxon>
        <taxon>Magnoliopsida</taxon>
        <taxon>eudicotyledons</taxon>
        <taxon>Gunneridae</taxon>
        <taxon>Pentapetalae</taxon>
        <taxon>rosids</taxon>
        <taxon>fabids</taxon>
        <taxon>Rosales</taxon>
        <taxon>Cannabaceae</taxon>
        <taxon>Trema</taxon>
    </lineage>
</organism>
<comment type="caution">
    <text evidence="1">The sequence shown here is derived from an EMBL/GenBank/DDBJ whole genome shotgun (WGS) entry which is preliminary data.</text>
</comment>
<dbReference type="EMBL" id="JXTC01000066">
    <property type="protein sequence ID" value="PON92346.1"/>
    <property type="molecule type" value="Genomic_DNA"/>
</dbReference>
<evidence type="ECO:0000313" key="2">
    <source>
        <dbReference type="Proteomes" id="UP000237000"/>
    </source>
</evidence>
<evidence type="ECO:0000313" key="1">
    <source>
        <dbReference type="EMBL" id="PON92346.1"/>
    </source>
</evidence>
<keyword evidence="2" id="KW-1185">Reference proteome</keyword>
<protein>
    <submittedName>
        <fullName evidence="1">Uncharacterized protein</fullName>
    </submittedName>
</protein>
<reference evidence="2" key="1">
    <citation type="submission" date="2016-06" db="EMBL/GenBank/DDBJ databases">
        <title>Parallel loss of symbiosis genes in relatives of nitrogen-fixing non-legume Parasponia.</title>
        <authorList>
            <person name="Van Velzen R."/>
            <person name="Holmer R."/>
            <person name="Bu F."/>
            <person name="Rutten L."/>
            <person name="Van Zeijl A."/>
            <person name="Liu W."/>
            <person name="Santuari L."/>
            <person name="Cao Q."/>
            <person name="Sharma T."/>
            <person name="Shen D."/>
            <person name="Roswanjaya Y."/>
            <person name="Wardhani T."/>
            <person name="Kalhor M.S."/>
            <person name="Jansen J."/>
            <person name="Van den Hoogen J."/>
            <person name="Gungor B."/>
            <person name="Hartog M."/>
            <person name="Hontelez J."/>
            <person name="Verver J."/>
            <person name="Yang W.-C."/>
            <person name="Schijlen E."/>
            <person name="Repin R."/>
            <person name="Schilthuizen M."/>
            <person name="Schranz E."/>
            <person name="Heidstra R."/>
            <person name="Miyata K."/>
            <person name="Fedorova E."/>
            <person name="Kohlen W."/>
            <person name="Bisseling T."/>
            <person name="Smit S."/>
            <person name="Geurts R."/>
        </authorList>
    </citation>
    <scope>NUCLEOTIDE SEQUENCE [LARGE SCALE GENOMIC DNA]</scope>
    <source>
        <strain evidence="2">cv. RG33-2</strain>
    </source>
</reference>
<gene>
    <name evidence="1" type="ORF">TorRG33x02_118510</name>
</gene>
<dbReference type="Proteomes" id="UP000237000">
    <property type="component" value="Unassembled WGS sequence"/>
</dbReference>
<dbReference type="InParanoid" id="A0A2P5F3I3"/>
<accession>A0A2P5F3I3</accession>
<proteinExistence type="predicted"/>
<dbReference type="AlphaFoldDB" id="A0A2P5F3I3"/>